<evidence type="ECO:0000259" key="1">
    <source>
        <dbReference type="PROSITE" id="PS51792"/>
    </source>
</evidence>
<evidence type="ECO:0000313" key="3">
    <source>
        <dbReference type="Proteomes" id="UP000288805"/>
    </source>
</evidence>
<evidence type="ECO:0000313" key="2">
    <source>
        <dbReference type="EMBL" id="RVX08198.1"/>
    </source>
</evidence>
<protein>
    <recommendedName>
        <fullName evidence="1">Yippee domain-containing protein</fullName>
    </recommendedName>
</protein>
<comment type="caution">
    <text evidence="2">The sequence shown here is derived from an EMBL/GenBank/DDBJ whole genome shotgun (WGS) entry which is preliminary data.</text>
</comment>
<dbReference type="EMBL" id="QGNW01000042">
    <property type="protein sequence ID" value="RVX08198.1"/>
    <property type="molecule type" value="Genomic_DNA"/>
</dbReference>
<dbReference type="Gene3D" id="2.170.150.20">
    <property type="entry name" value="Peptide methionine sulfoxide reductase"/>
    <property type="match status" value="1"/>
</dbReference>
<accession>A0A438JGW7</accession>
<reference evidence="2 3" key="1">
    <citation type="journal article" date="2018" name="PLoS Genet.">
        <title>Population sequencing reveals clonal diversity and ancestral inbreeding in the grapevine cultivar Chardonnay.</title>
        <authorList>
            <person name="Roach M.J."/>
            <person name="Johnson D.L."/>
            <person name="Bohlmann J."/>
            <person name="van Vuuren H.J."/>
            <person name="Jones S.J."/>
            <person name="Pretorius I.S."/>
            <person name="Schmidt S.A."/>
            <person name="Borneman A.R."/>
        </authorList>
    </citation>
    <scope>NUCLEOTIDE SEQUENCE [LARGE SCALE GENOMIC DNA]</scope>
    <source>
        <strain evidence="3">cv. Chardonnay</strain>
        <tissue evidence="2">Leaf</tissue>
    </source>
</reference>
<gene>
    <name evidence="2" type="ORF">CK203_017696</name>
</gene>
<organism evidence="2 3">
    <name type="scientific">Vitis vinifera</name>
    <name type="common">Grape</name>
    <dbReference type="NCBI Taxonomy" id="29760"/>
    <lineage>
        <taxon>Eukaryota</taxon>
        <taxon>Viridiplantae</taxon>
        <taxon>Streptophyta</taxon>
        <taxon>Embryophyta</taxon>
        <taxon>Tracheophyta</taxon>
        <taxon>Spermatophyta</taxon>
        <taxon>Magnoliopsida</taxon>
        <taxon>eudicotyledons</taxon>
        <taxon>Gunneridae</taxon>
        <taxon>Pentapetalae</taxon>
        <taxon>rosids</taxon>
        <taxon>Vitales</taxon>
        <taxon>Vitaceae</taxon>
        <taxon>Viteae</taxon>
        <taxon>Vitis</taxon>
    </lineage>
</organism>
<dbReference type="PROSITE" id="PS51792">
    <property type="entry name" value="YIPPEE"/>
    <property type="match status" value="1"/>
</dbReference>
<dbReference type="InterPro" id="IPR034751">
    <property type="entry name" value="Yippee"/>
</dbReference>
<dbReference type="AlphaFoldDB" id="A0A438JGW7"/>
<name>A0A438JGW7_VITVI</name>
<sequence>MEGTGWTGWTGTTNVGKESREYFCCRFCETGIAWKHHVKTPITLTLQEQTKMGLINHVGSFFITDIISQLRLREPELEPNRMIVHDHGHFQAAKITYIYCSNCFSQLGWKVVAVEEGSDYHPFQEGQFVLPLENILLWNGYNFQLPQAPAFMLH</sequence>
<proteinExistence type="predicted"/>
<dbReference type="Proteomes" id="UP000288805">
    <property type="component" value="Unassembled WGS sequence"/>
</dbReference>
<feature type="domain" description="Yippee" evidence="1">
    <location>
        <begin position="21"/>
        <end position="139"/>
    </location>
</feature>